<dbReference type="AlphaFoldDB" id="A0A2G9G143"/>
<dbReference type="EMBL" id="NKXS01007858">
    <property type="protein sequence ID" value="PIM99046.1"/>
    <property type="molecule type" value="Genomic_DNA"/>
</dbReference>
<reference evidence="2" key="1">
    <citation type="journal article" date="2018" name="Gigascience">
        <title>Genome assembly of the Pink Ipe (Handroanthus impetiginosus, Bignoniaceae), a highly valued, ecologically keystone Neotropical timber forest tree.</title>
        <authorList>
            <person name="Silva-Junior O.B."/>
            <person name="Grattapaglia D."/>
            <person name="Novaes E."/>
            <person name="Collevatti R.G."/>
        </authorList>
    </citation>
    <scope>NUCLEOTIDE SEQUENCE [LARGE SCALE GENOMIC DNA]</scope>
    <source>
        <strain evidence="2">cv. UFG-1</strain>
    </source>
</reference>
<protein>
    <submittedName>
        <fullName evidence="1">Uncharacterized protein</fullName>
    </submittedName>
</protein>
<evidence type="ECO:0000313" key="2">
    <source>
        <dbReference type="Proteomes" id="UP000231279"/>
    </source>
</evidence>
<evidence type="ECO:0000313" key="1">
    <source>
        <dbReference type="EMBL" id="PIM99046.1"/>
    </source>
</evidence>
<keyword evidence="2" id="KW-1185">Reference proteome</keyword>
<organism evidence="1 2">
    <name type="scientific">Handroanthus impetiginosus</name>
    <dbReference type="NCBI Taxonomy" id="429701"/>
    <lineage>
        <taxon>Eukaryota</taxon>
        <taxon>Viridiplantae</taxon>
        <taxon>Streptophyta</taxon>
        <taxon>Embryophyta</taxon>
        <taxon>Tracheophyta</taxon>
        <taxon>Spermatophyta</taxon>
        <taxon>Magnoliopsida</taxon>
        <taxon>eudicotyledons</taxon>
        <taxon>Gunneridae</taxon>
        <taxon>Pentapetalae</taxon>
        <taxon>asterids</taxon>
        <taxon>lamiids</taxon>
        <taxon>Lamiales</taxon>
        <taxon>Bignoniaceae</taxon>
        <taxon>Crescentiina</taxon>
        <taxon>Tabebuia alliance</taxon>
        <taxon>Handroanthus</taxon>
    </lineage>
</organism>
<comment type="caution">
    <text evidence="1">The sequence shown here is derived from an EMBL/GenBank/DDBJ whole genome shotgun (WGS) entry which is preliminary data.</text>
</comment>
<sequence length="155" mass="17643">MKEKIEIEFPEKRVPTYQICSKAIIQITELLDLPSTGTNSVLPGLSLRGPYKYEFAKSNPTAETRRCNFSIEGPNCSRPNRGDKALHKMIIAKPFNFFLILPVPPLKFESTNGPCVIFSHPFLLDGQVKHHLFILILSNPFIHLSEKFSLFLSHF</sequence>
<accession>A0A2G9G143</accession>
<name>A0A2G9G143_9LAMI</name>
<proteinExistence type="predicted"/>
<dbReference type="Proteomes" id="UP000231279">
    <property type="component" value="Unassembled WGS sequence"/>
</dbReference>
<gene>
    <name evidence="1" type="ORF">CDL12_28464</name>
</gene>